<evidence type="ECO:0000313" key="2">
    <source>
        <dbReference type="EMBL" id="NHA34558.1"/>
    </source>
</evidence>
<evidence type="ECO:0000256" key="1">
    <source>
        <dbReference type="SAM" id="Phobius"/>
    </source>
</evidence>
<dbReference type="Proteomes" id="UP000572988">
    <property type="component" value="Unassembled WGS sequence"/>
</dbReference>
<accession>A0ABX0G0X1</accession>
<proteinExistence type="predicted"/>
<gene>
    <name evidence="2" type="ORF">C1O36_08540</name>
</gene>
<keyword evidence="1" id="KW-0472">Membrane</keyword>
<comment type="caution">
    <text evidence="2">The sequence shown here is derived from an EMBL/GenBank/DDBJ whole genome shotgun (WGS) entry which is preliminary data.</text>
</comment>
<reference evidence="2 3" key="1">
    <citation type="submission" date="2018-01" db="EMBL/GenBank/DDBJ databases">
        <title>Complete genome sequence of Staphylococcus Scheliferi isolated from human.</title>
        <authorList>
            <person name="Abouelkhair M.A."/>
            <person name="Bemis D.A."/>
            <person name="Kania S.A."/>
        </authorList>
    </citation>
    <scope>NUCLEOTIDE SEQUENCE [LARGE SCALE GENOMIC DNA]</scope>
    <source>
        <strain evidence="2 3">ATCC 43808</strain>
    </source>
</reference>
<sequence>MKLMHSNYFDILSDFKIIIALTLHFPTIMLMLRLLDKNVTASMTMIWNVSVRISLIRACKYELFKGLEMNSYRLFKIKGNLIVVVIAMFFIEYAEYFNCTYLLRI</sequence>
<protein>
    <submittedName>
        <fullName evidence="2">Uncharacterized protein</fullName>
    </submittedName>
</protein>
<feature type="transmembrane region" description="Helical" evidence="1">
    <location>
        <begin position="81"/>
        <end position="103"/>
    </location>
</feature>
<organism evidence="2 3">
    <name type="scientific">Staphylococcus schleiferi</name>
    <dbReference type="NCBI Taxonomy" id="1295"/>
    <lineage>
        <taxon>Bacteria</taxon>
        <taxon>Bacillati</taxon>
        <taxon>Bacillota</taxon>
        <taxon>Bacilli</taxon>
        <taxon>Bacillales</taxon>
        <taxon>Staphylococcaceae</taxon>
        <taxon>Staphylococcus</taxon>
    </lineage>
</organism>
<feature type="transmembrane region" description="Helical" evidence="1">
    <location>
        <begin position="15"/>
        <end position="35"/>
    </location>
</feature>
<name>A0ABX0G0X1_STASC</name>
<keyword evidence="1" id="KW-1133">Transmembrane helix</keyword>
<evidence type="ECO:0000313" key="3">
    <source>
        <dbReference type="Proteomes" id="UP000572988"/>
    </source>
</evidence>
<keyword evidence="1" id="KW-0812">Transmembrane</keyword>
<keyword evidence="3" id="KW-1185">Reference proteome</keyword>
<dbReference type="EMBL" id="POVK01000028">
    <property type="protein sequence ID" value="NHA34558.1"/>
    <property type="molecule type" value="Genomic_DNA"/>
</dbReference>